<sequence length="48" mass="5599">MEIWSCSHHGNVSRLSDADLILALSCLPSFYFPCDSPDYRRRPKSRDR</sequence>
<dbReference type="Proteomes" id="UP000004750">
    <property type="component" value="Unassembled WGS sequence"/>
</dbReference>
<reference evidence="1 2" key="1">
    <citation type="submission" date="2011-08" db="EMBL/GenBank/DDBJ databases">
        <authorList>
            <person name="Weinstock G."/>
            <person name="Sodergren E."/>
            <person name="Clifton S."/>
            <person name="Fulton L."/>
            <person name="Fulton B."/>
            <person name="Courtney L."/>
            <person name="Fronick C."/>
            <person name="Harrison M."/>
            <person name="Strong C."/>
            <person name="Farmer C."/>
            <person name="Delahaunty K."/>
            <person name="Markovic C."/>
            <person name="Hall O."/>
            <person name="Minx P."/>
            <person name="Tomlinson C."/>
            <person name="Mitreva M."/>
            <person name="Hou S."/>
            <person name="Chen J."/>
            <person name="Wollam A."/>
            <person name="Pepin K.H."/>
            <person name="Johnson M."/>
            <person name="Bhonagiri V."/>
            <person name="Zhang X."/>
            <person name="Suruliraj S."/>
            <person name="Warren W."/>
            <person name="Chinwalla A."/>
            <person name="Mardis E.R."/>
            <person name="Wilson R.K."/>
        </authorList>
    </citation>
    <scope>NUCLEOTIDE SEQUENCE [LARGE SCALE GENOMIC DNA]</scope>
    <source>
        <strain evidence="1 2">F0432</strain>
    </source>
</reference>
<dbReference type="STRING" id="797473.HMPREF9080_00195"/>
<dbReference type="HOGENOM" id="CLU_3150809_0_0_6"/>
<proteinExistence type="predicted"/>
<comment type="caution">
    <text evidence="1">The sequence shown here is derived from an EMBL/GenBank/DDBJ whole genome shotgun (WGS) entry which is preliminary data.</text>
</comment>
<gene>
    <name evidence="1" type="ORF">HMPREF9080_00195</name>
</gene>
<evidence type="ECO:0000313" key="1">
    <source>
        <dbReference type="EMBL" id="EHM56012.1"/>
    </source>
</evidence>
<protein>
    <submittedName>
        <fullName evidence="1">Uncharacterized protein</fullName>
    </submittedName>
</protein>
<name>G9ZBR8_9GAMM</name>
<dbReference type="EMBL" id="AGCM01000012">
    <property type="protein sequence ID" value="EHM56012.1"/>
    <property type="molecule type" value="Genomic_DNA"/>
</dbReference>
<accession>G9ZBR8</accession>
<organism evidence="1 2">
    <name type="scientific">Cardiobacterium valvarum F0432</name>
    <dbReference type="NCBI Taxonomy" id="797473"/>
    <lineage>
        <taxon>Bacteria</taxon>
        <taxon>Pseudomonadati</taxon>
        <taxon>Pseudomonadota</taxon>
        <taxon>Gammaproteobacteria</taxon>
        <taxon>Cardiobacteriales</taxon>
        <taxon>Cardiobacteriaceae</taxon>
        <taxon>Cardiobacterium</taxon>
    </lineage>
</organism>
<dbReference type="AlphaFoldDB" id="G9ZBR8"/>
<evidence type="ECO:0000313" key="2">
    <source>
        <dbReference type="Proteomes" id="UP000004750"/>
    </source>
</evidence>